<reference evidence="4" key="2">
    <citation type="submission" date="2019-09" db="UniProtKB">
        <authorList>
            <consortium name="WormBaseParasite"/>
        </authorList>
    </citation>
    <scope>IDENTIFICATION</scope>
</reference>
<keyword evidence="3" id="KW-1185">Reference proteome</keyword>
<dbReference type="GO" id="GO:0006400">
    <property type="term" value="P:tRNA modification"/>
    <property type="evidence" value="ECO:0007669"/>
    <property type="project" value="InterPro"/>
</dbReference>
<dbReference type="WBParaSite" id="HPBE_0001484501-mRNA-1">
    <property type="protein sequence ID" value="HPBE_0001484501-mRNA-1"/>
    <property type="gene ID" value="HPBE_0001484501"/>
</dbReference>
<dbReference type="InterPro" id="IPR036511">
    <property type="entry name" value="TGT-like_sf"/>
</dbReference>
<dbReference type="SUPFAM" id="SSF51713">
    <property type="entry name" value="tRNA-guanine transglycosylase"/>
    <property type="match status" value="1"/>
</dbReference>
<dbReference type="Pfam" id="PF01702">
    <property type="entry name" value="TGT"/>
    <property type="match status" value="1"/>
</dbReference>
<dbReference type="InterPro" id="IPR002616">
    <property type="entry name" value="tRNA_ribo_trans-like"/>
</dbReference>
<proteinExistence type="predicted"/>
<accession>A0A183G120</accession>
<dbReference type="PANTHER" id="PTHR46064:SF1">
    <property type="entry name" value="QUEUINE TRNA-RIBOSYLTRANSFERASE ACCESSORY SUBUNIT 2"/>
    <property type="match status" value="1"/>
</dbReference>
<gene>
    <name evidence="2" type="ORF">HPBE_LOCUS14846</name>
</gene>
<dbReference type="AlphaFoldDB" id="A0A183G120"/>
<feature type="domain" description="tRNA-guanine(15) transglycosylase-like" evidence="1">
    <location>
        <begin position="18"/>
        <end position="240"/>
    </location>
</feature>
<evidence type="ECO:0000313" key="4">
    <source>
        <dbReference type="WBParaSite" id="HPBE_0001484501-mRNA-1"/>
    </source>
</evidence>
<dbReference type="PANTHER" id="PTHR46064">
    <property type="entry name" value="QUEUINE TRNA-RIBOSYLTRANSFERASE ACCESSORY SUBUNIT 2"/>
    <property type="match status" value="1"/>
</dbReference>
<reference evidence="2 3" key="1">
    <citation type="submission" date="2018-11" db="EMBL/GenBank/DDBJ databases">
        <authorList>
            <consortium name="Pathogen Informatics"/>
        </authorList>
    </citation>
    <scope>NUCLEOTIDE SEQUENCE [LARGE SCALE GENOMIC DNA]</scope>
</reference>
<dbReference type="Proteomes" id="UP000050761">
    <property type="component" value="Unassembled WGS sequence"/>
</dbReference>
<dbReference type="NCBIfam" id="TIGR00449">
    <property type="entry name" value="tgt_general"/>
    <property type="match status" value="1"/>
</dbReference>
<evidence type="ECO:0000313" key="3">
    <source>
        <dbReference type="Proteomes" id="UP000050761"/>
    </source>
</evidence>
<evidence type="ECO:0000259" key="1">
    <source>
        <dbReference type="Pfam" id="PF01702"/>
    </source>
</evidence>
<dbReference type="EMBL" id="UZAH01028566">
    <property type="protein sequence ID" value="VDP00990.1"/>
    <property type="molecule type" value="Genomic_DNA"/>
</dbReference>
<dbReference type="OrthoDB" id="27601at2759"/>
<evidence type="ECO:0000313" key="2">
    <source>
        <dbReference type="EMBL" id="VDP00990.1"/>
    </source>
</evidence>
<protein>
    <submittedName>
        <fullName evidence="4">TGT domain-containing protein</fullName>
    </submittedName>
</protein>
<name>A0A183G120_HELPZ</name>
<organism evidence="3 4">
    <name type="scientific">Heligmosomoides polygyrus</name>
    <name type="common">Parasitic roundworm</name>
    <dbReference type="NCBI Taxonomy" id="6339"/>
    <lineage>
        <taxon>Eukaryota</taxon>
        <taxon>Metazoa</taxon>
        <taxon>Ecdysozoa</taxon>
        <taxon>Nematoda</taxon>
        <taxon>Chromadorea</taxon>
        <taxon>Rhabditida</taxon>
        <taxon>Rhabditina</taxon>
        <taxon>Rhabditomorpha</taxon>
        <taxon>Strongyloidea</taxon>
        <taxon>Heligmosomidae</taxon>
        <taxon>Heligmosomoides</taxon>
    </lineage>
</organism>
<dbReference type="Gene3D" id="3.20.20.105">
    <property type="entry name" value="Queuine tRNA-ribosyltransferase-like"/>
    <property type="match status" value="1"/>
</dbReference>
<dbReference type="InterPro" id="IPR050852">
    <property type="entry name" value="Queuine_tRNA-ribosyltrfase"/>
</dbReference>
<sequence length="244" mass="28102">MLYKEVVKSFLCDSFDTMLDYDAPRGSLNKRLVKGIERTKAFCELLLDHDDSTQCATLISLGGGFSDYHRRKCAVDVGLNKRCDGYSVDLREFVHGKEVNKEELKKLVEETFGPLPPSRIRFVAGPFDPTMVLHLVRLGFDMFDSSFAVKIAEEAKCVRLADDYPHSPLYEVLDFNDDKYADDYANLFEFCECYTCKNYTRMYIRHLTNTKELLGPILLLIHNLTEYQRMFELIRKAIGEADDA</sequence>
<accession>A0A3P8AC29</accession>